<evidence type="ECO:0000313" key="6">
    <source>
        <dbReference type="EMBL" id="CAH2050201.1"/>
    </source>
</evidence>
<feature type="non-terminal residue" evidence="6">
    <location>
        <position position="433"/>
    </location>
</feature>
<keyword evidence="4" id="KW-0862">Zinc</keyword>
<evidence type="ECO:0000256" key="1">
    <source>
        <dbReference type="ARBA" id="ARBA00022490"/>
    </source>
</evidence>
<reference evidence="6" key="1">
    <citation type="submission" date="2022-03" db="EMBL/GenBank/DDBJ databases">
        <authorList>
            <person name="Martin H S."/>
        </authorList>
    </citation>
    <scope>NUCLEOTIDE SEQUENCE</scope>
</reference>
<proteinExistence type="inferred from homology"/>
<gene>
    <name evidence="6" type="ORF">IPOD504_LOCUS7301</name>
</gene>
<dbReference type="SUPFAM" id="SSF51713">
    <property type="entry name" value="tRNA-guanine transglycosylase"/>
    <property type="match status" value="1"/>
</dbReference>
<feature type="domain" description="tRNA-guanine(15) transglycosylase-like" evidence="5">
    <location>
        <begin position="13"/>
        <end position="390"/>
    </location>
</feature>
<evidence type="ECO:0000313" key="7">
    <source>
        <dbReference type="Proteomes" id="UP000837857"/>
    </source>
</evidence>
<evidence type="ECO:0000259" key="5">
    <source>
        <dbReference type="Pfam" id="PF01702"/>
    </source>
</evidence>
<dbReference type="PANTHER" id="PTHR46064:SF1">
    <property type="entry name" value="QUEUINE TRNA-RIBOSYLTRANSFERASE ACCESSORY SUBUNIT 2"/>
    <property type="match status" value="1"/>
</dbReference>
<dbReference type="Proteomes" id="UP000837857">
    <property type="component" value="Chromosome 2"/>
</dbReference>
<keyword evidence="2" id="KW-0819">tRNA processing</keyword>
<keyword evidence="7" id="KW-1185">Reference proteome</keyword>
<dbReference type="PANTHER" id="PTHR46064">
    <property type="entry name" value="QUEUINE TRNA-RIBOSYLTRANSFERASE ACCESSORY SUBUNIT 2"/>
    <property type="match status" value="1"/>
</dbReference>
<accession>A0ABN8IC17</accession>
<dbReference type="InterPro" id="IPR002616">
    <property type="entry name" value="tRNA_ribo_trans-like"/>
</dbReference>
<sequence>MKFFVKNSGVNGERVGILTEFVKKPSIEIETPTAAYLTQGGSVVHLTAEVLAKVFTNPQLLWVPLSNSIHLENGLKAQGEGVAKFAGLQDYVTCVTLQNMNEVAQAGHFETDKVPLWTKHGKKMISADRYMDLMEVFKPDIILAIADGRTSLDESYKRVAKSVHRTANMLNTCVQRYKKSKELKNSCLVGVIVGGALSKKCEESIEHVLKHKEIISGVALSGLTDGTQESAREPLEKLESVFKNVAELVPKDLLHIVEGCWNPAVILTAIKYGWDVFDGSYAVKLSNLGHALTLDFDATKDACTSYLLDLNDMCYSEQFIPILENCECLTCKKHTRAYIRHLLNTREMLATVLLSIHNLHHFDQMFHHARQHIHSNTFDAYKKHVVSQYQSYKMSHVKSDFEEFVSQSPHMKKKTRLCEELSGRIQKDDNDST</sequence>
<dbReference type="InterPro" id="IPR050852">
    <property type="entry name" value="Queuine_tRNA-ribosyltrfase"/>
</dbReference>
<evidence type="ECO:0000256" key="4">
    <source>
        <dbReference type="ARBA" id="ARBA00022833"/>
    </source>
</evidence>
<dbReference type="HAMAP" id="MF_03043">
    <property type="entry name" value="QTRT2"/>
    <property type="match status" value="1"/>
</dbReference>
<keyword evidence="1" id="KW-0963">Cytoplasm</keyword>
<keyword evidence="3" id="KW-0479">Metal-binding</keyword>
<dbReference type="Pfam" id="PF01702">
    <property type="entry name" value="TGT"/>
    <property type="match status" value="1"/>
</dbReference>
<organism evidence="6 7">
    <name type="scientific">Iphiclides podalirius</name>
    <name type="common">scarce swallowtail</name>
    <dbReference type="NCBI Taxonomy" id="110791"/>
    <lineage>
        <taxon>Eukaryota</taxon>
        <taxon>Metazoa</taxon>
        <taxon>Ecdysozoa</taxon>
        <taxon>Arthropoda</taxon>
        <taxon>Hexapoda</taxon>
        <taxon>Insecta</taxon>
        <taxon>Pterygota</taxon>
        <taxon>Neoptera</taxon>
        <taxon>Endopterygota</taxon>
        <taxon>Lepidoptera</taxon>
        <taxon>Glossata</taxon>
        <taxon>Ditrysia</taxon>
        <taxon>Papilionoidea</taxon>
        <taxon>Papilionidae</taxon>
        <taxon>Papilioninae</taxon>
        <taxon>Iphiclides</taxon>
    </lineage>
</organism>
<protein>
    <recommendedName>
        <fullName evidence="5">tRNA-guanine(15) transglycosylase-like domain-containing protein</fullName>
    </recommendedName>
</protein>
<dbReference type="Gene3D" id="3.20.20.105">
    <property type="entry name" value="Queuine tRNA-ribosyltransferase-like"/>
    <property type="match status" value="1"/>
</dbReference>
<evidence type="ECO:0000256" key="2">
    <source>
        <dbReference type="ARBA" id="ARBA00022694"/>
    </source>
</evidence>
<dbReference type="NCBIfam" id="TIGR00449">
    <property type="entry name" value="tgt_general"/>
    <property type="match status" value="1"/>
</dbReference>
<name>A0ABN8IC17_9NEOP</name>
<dbReference type="EMBL" id="OW152814">
    <property type="protein sequence ID" value="CAH2050201.1"/>
    <property type="molecule type" value="Genomic_DNA"/>
</dbReference>
<dbReference type="InterPro" id="IPR028592">
    <property type="entry name" value="QTRTD1"/>
</dbReference>
<evidence type="ECO:0000256" key="3">
    <source>
        <dbReference type="ARBA" id="ARBA00022723"/>
    </source>
</evidence>
<dbReference type="InterPro" id="IPR036511">
    <property type="entry name" value="TGT-like_sf"/>
</dbReference>